<protein>
    <submittedName>
        <fullName evidence="1">Uncharacterized protein</fullName>
    </submittedName>
</protein>
<reference evidence="1 2" key="1">
    <citation type="submission" date="2024-11" db="EMBL/GenBank/DDBJ databases">
        <title>Adaptive evolution of stress response genes in parasites aligns with host niche diversity.</title>
        <authorList>
            <person name="Hahn C."/>
            <person name="Resl P."/>
        </authorList>
    </citation>
    <scope>NUCLEOTIDE SEQUENCE [LARGE SCALE GENOMIC DNA]</scope>
    <source>
        <strain evidence="1">EGGRZ-B1_66</strain>
        <tissue evidence="1">Body</tissue>
    </source>
</reference>
<dbReference type="EMBL" id="JBJKFK010004267">
    <property type="protein sequence ID" value="KAL3309120.1"/>
    <property type="molecule type" value="Genomic_DNA"/>
</dbReference>
<comment type="caution">
    <text evidence="1">The sequence shown here is derived from an EMBL/GenBank/DDBJ whole genome shotgun (WGS) entry which is preliminary data.</text>
</comment>
<organism evidence="1 2">
    <name type="scientific">Cichlidogyrus casuarinus</name>
    <dbReference type="NCBI Taxonomy" id="1844966"/>
    <lineage>
        <taxon>Eukaryota</taxon>
        <taxon>Metazoa</taxon>
        <taxon>Spiralia</taxon>
        <taxon>Lophotrochozoa</taxon>
        <taxon>Platyhelminthes</taxon>
        <taxon>Monogenea</taxon>
        <taxon>Monopisthocotylea</taxon>
        <taxon>Dactylogyridea</taxon>
        <taxon>Ancyrocephalidae</taxon>
        <taxon>Cichlidogyrus</taxon>
    </lineage>
</organism>
<evidence type="ECO:0000313" key="2">
    <source>
        <dbReference type="Proteomes" id="UP001626550"/>
    </source>
</evidence>
<accession>A0ABD2PNT3</accession>
<proteinExistence type="predicted"/>
<evidence type="ECO:0000313" key="1">
    <source>
        <dbReference type="EMBL" id="KAL3309120.1"/>
    </source>
</evidence>
<dbReference type="Proteomes" id="UP001626550">
    <property type="component" value="Unassembled WGS sequence"/>
</dbReference>
<dbReference type="AlphaFoldDB" id="A0ABD2PNT3"/>
<gene>
    <name evidence="1" type="ORF">Ciccas_012335</name>
</gene>
<keyword evidence="2" id="KW-1185">Reference proteome</keyword>
<sequence>MCCYSTCLLCSSISLTSEGVFGSKDFFKEMLLSVLEDRLMAQALYSFGIMTRQKHETAEKFDLLSKDNNLKNWFDRILQKLTKVLNEFTMESSVMQHKNLLQPFTKSDFVLLTKCKNRVEYLVQSDLRLMRSLEQFLQDARFVSC</sequence>
<name>A0ABD2PNT3_9PLAT</name>